<feature type="compositionally biased region" description="Low complexity" evidence="1">
    <location>
        <begin position="626"/>
        <end position="639"/>
    </location>
</feature>
<dbReference type="PANTHER" id="PTHR15237:SF0">
    <property type="entry name" value="CELL CYCLE CHECKPOINT CONTROL PROTEIN"/>
    <property type="match status" value="1"/>
</dbReference>
<evidence type="ECO:0000256" key="1">
    <source>
        <dbReference type="SAM" id="MobiDB-lite"/>
    </source>
</evidence>
<dbReference type="Gene3D" id="3.70.10.10">
    <property type="match status" value="1"/>
</dbReference>
<feature type="compositionally biased region" description="Acidic residues" evidence="1">
    <location>
        <begin position="780"/>
        <end position="795"/>
    </location>
</feature>
<dbReference type="InterPro" id="IPR036249">
    <property type="entry name" value="Thioredoxin-like_sf"/>
</dbReference>
<dbReference type="AlphaFoldDB" id="A0A8X7N8S0"/>
<dbReference type="Pfam" id="PF06110">
    <property type="entry name" value="TXD17-like_Trx"/>
    <property type="match status" value="1"/>
</dbReference>
<feature type="compositionally biased region" description="Acidic residues" evidence="1">
    <location>
        <begin position="804"/>
        <end position="816"/>
    </location>
</feature>
<feature type="compositionally biased region" description="Low complexity" evidence="1">
    <location>
        <begin position="133"/>
        <end position="146"/>
    </location>
</feature>
<evidence type="ECO:0000259" key="2">
    <source>
        <dbReference type="Pfam" id="PF06110"/>
    </source>
</evidence>
<dbReference type="Gene3D" id="3.40.30.10">
    <property type="entry name" value="Glutaredoxin"/>
    <property type="match status" value="1"/>
</dbReference>
<feature type="region of interest" description="Disordered" evidence="1">
    <location>
        <begin position="133"/>
        <end position="153"/>
    </location>
</feature>
<feature type="compositionally biased region" description="Low complexity" evidence="1">
    <location>
        <begin position="533"/>
        <end position="546"/>
    </location>
</feature>
<dbReference type="SUPFAM" id="SSF52833">
    <property type="entry name" value="Thioredoxin-like"/>
    <property type="match status" value="1"/>
</dbReference>
<evidence type="ECO:0000313" key="4">
    <source>
        <dbReference type="Proteomes" id="UP000078113"/>
    </source>
</evidence>
<dbReference type="GO" id="GO:0000076">
    <property type="term" value="P:DNA replication checkpoint signaling"/>
    <property type="evidence" value="ECO:0007669"/>
    <property type="project" value="TreeGrafter"/>
</dbReference>
<dbReference type="EMBL" id="LWDG02000214">
    <property type="protein sequence ID" value="KAE8267595.1"/>
    <property type="molecule type" value="Genomic_DNA"/>
</dbReference>
<dbReference type="Pfam" id="PF04139">
    <property type="entry name" value="Rad9"/>
    <property type="match status" value="1"/>
</dbReference>
<feature type="region of interest" description="Disordered" evidence="1">
    <location>
        <begin position="524"/>
        <end position="681"/>
    </location>
</feature>
<dbReference type="GO" id="GO:0071479">
    <property type="term" value="P:cellular response to ionizing radiation"/>
    <property type="evidence" value="ECO:0007669"/>
    <property type="project" value="TreeGrafter"/>
</dbReference>
<evidence type="ECO:0000313" key="3">
    <source>
        <dbReference type="EMBL" id="KAE8267595.1"/>
    </source>
</evidence>
<dbReference type="InterPro" id="IPR010357">
    <property type="entry name" value="TXNDC17_dom"/>
</dbReference>
<comment type="caution">
    <text evidence="3">The sequence shown here is derived from an EMBL/GenBank/DDBJ whole genome shotgun (WGS) entry which is preliminary data.</text>
</comment>
<dbReference type="GO" id="GO:0030896">
    <property type="term" value="C:checkpoint clamp complex"/>
    <property type="evidence" value="ECO:0007669"/>
    <property type="project" value="InterPro"/>
</dbReference>
<gene>
    <name evidence="3" type="ORF">A4X09_0g4751</name>
</gene>
<accession>A0A8X7N8S0</accession>
<feature type="compositionally biased region" description="Acidic residues" evidence="1">
    <location>
        <begin position="741"/>
        <end position="754"/>
    </location>
</feature>
<dbReference type="Proteomes" id="UP000078113">
    <property type="component" value="Unassembled WGS sequence"/>
</dbReference>
<organism evidence="3 4">
    <name type="scientific">Tilletia walkeri</name>
    <dbReference type="NCBI Taxonomy" id="117179"/>
    <lineage>
        <taxon>Eukaryota</taxon>
        <taxon>Fungi</taxon>
        <taxon>Dikarya</taxon>
        <taxon>Basidiomycota</taxon>
        <taxon>Ustilaginomycotina</taxon>
        <taxon>Exobasidiomycetes</taxon>
        <taxon>Tilletiales</taxon>
        <taxon>Tilletiaceae</taxon>
        <taxon>Tilletia</taxon>
    </lineage>
</organism>
<proteinExistence type="predicted"/>
<feature type="domain" description="Thioredoxin" evidence="2">
    <location>
        <begin position="29"/>
        <end position="116"/>
    </location>
</feature>
<dbReference type="GO" id="GO:0031573">
    <property type="term" value="P:mitotic intra-S DNA damage checkpoint signaling"/>
    <property type="evidence" value="ECO:0007669"/>
    <property type="project" value="TreeGrafter"/>
</dbReference>
<sequence>MPLHTTQLPSGISQAPSPAYLIFWASGSPSWCPDCRNAEPAVHAVFGKGPNENHEGPAGYMIYVGDRPTWKDPKNHYRLDYGVQSVPTIVRWENGKETGRLEDDDCQDEDKLHAFIERNLYRVSPTALIPSGSVAASARPSSSFRRTQPREPPGMKAVLSSESLKAFNHALTCLGKFGDNLSLQAARTDDGTGMLRLSTINSSSSAFAAFFFYVDFFEELTVRLREDYEPSKSTQRSKIECQLHAKALSSILKSRLNRGLERCEIHIVQPLSTPPASTNPAQDSQLLNGNVVEARLLLRLHCAHGVVKTHKLTYEPKKSLYPTANPFPGCIVVVGPRTASEWLDPFLSSKGSGGAGGGGASGGGGGAGGGAAGPAGEVSLHCGPDFCIVKNKEVDLVGRLENRLGDNKGSILRSIQTQVRIELQNFVLYDVPQVVHLTFPLKEFKAAIALAESLGLSLEIRFGVNDQPLFILLSNAPQIPTASATTAAQAAAHASGSSSMPKATYEPGQPTLRAEFVLATTQEPDPIAPEPAPAAAERAGDGARAAHSAGKAPTPAPPTSEAAMRQEHASNSEAQSTAASGEEDSLPPLVPLFQPSQSDSAIPYQPEPTPQIYDAQESTPRPSVLARSGAPSTAASGAPQVQLSSHGRFVLRASQSSTRDTDEAAMANLRTDPPSGASQFTGRSVALAGSLDHGQIEATPLEAEYEESGTPWGATAARAADATDGVVQEEDHFASGRAQQEVEDFFFGDDDYDQLDFGYDPNEGRQPENTGEEGGKGMEEVENEPEEEEEEEEDIPPTPTPPPDSEDDVTQGEDDMERLRRRKKASFILPGGAAALNQPRFHADPFLPRIQYRPVF</sequence>
<dbReference type="PANTHER" id="PTHR15237">
    <property type="entry name" value="DNA REPAIR PROTEIN RAD9"/>
    <property type="match status" value="1"/>
</dbReference>
<dbReference type="GO" id="GO:0006281">
    <property type="term" value="P:DNA repair"/>
    <property type="evidence" value="ECO:0007669"/>
    <property type="project" value="TreeGrafter"/>
</dbReference>
<reference evidence="3" key="2">
    <citation type="journal article" date="2019" name="IMA Fungus">
        <title>Genome sequencing and comparison of five Tilletia species to identify candidate genes for the detection of regulated species infecting wheat.</title>
        <authorList>
            <person name="Nguyen H.D.T."/>
            <person name="Sultana T."/>
            <person name="Kesanakurti P."/>
            <person name="Hambleton S."/>
        </authorList>
    </citation>
    <scope>NUCLEOTIDE SEQUENCE</scope>
    <source>
        <strain evidence="3">DAOMC 236422</strain>
    </source>
</reference>
<dbReference type="InterPro" id="IPR007268">
    <property type="entry name" value="Rad9/Ddc1"/>
</dbReference>
<reference evidence="3" key="1">
    <citation type="submission" date="2016-04" db="EMBL/GenBank/DDBJ databases">
        <authorList>
            <person name="Nguyen H.D."/>
            <person name="Samba Siva P."/>
            <person name="Cullis J."/>
            <person name="Levesque C.A."/>
            <person name="Hambleton S."/>
        </authorList>
    </citation>
    <scope>NUCLEOTIDE SEQUENCE</scope>
    <source>
        <strain evidence="3">DAOMC 236422</strain>
    </source>
</reference>
<name>A0A8X7N8S0_9BASI</name>
<feature type="region of interest" description="Disordered" evidence="1">
    <location>
        <begin position="719"/>
        <end position="825"/>
    </location>
</feature>
<keyword evidence="4" id="KW-1185">Reference proteome</keyword>
<protein>
    <recommendedName>
        <fullName evidence="2">Thioredoxin domain-containing protein</fullName>
    </recommendedName>
</protein>